<name>A0A2H3ANR0_9AGAR</name>
<dbReference type="Proteomes" id="UP000218334">
    <property type="component" value="Unassembled WGS sequence"/>
</dbReference>
<reference evidence="3" key="1">
    <citation type="journal article" date="2017" name="Nat. Ecol. Evol.">
        <title>Genome expansion and lineage-specific genetic innovations in the forest pathogenic fungi Armillaria.</title>
        <authorList>
            <person name="Sipos G."/>
            <person name="Prasanna A.N."/>
            <person name="Walter M.C."/>
            <person name="O'Connor E."/>
            <person name="Balint B."/>
            <person name="Krizsan K."/>
            <person name="Kiss B."/>
            <person name="Hess J."/>
            <person name="Varga T."/>
            <person name="Slot J."/>
            <person name="Riley R."/>
            <person name="Boka B."/>
            <person name="Rigling D."/>
            <person name="Barry K."/>
            <person name="Lee J."/>
            <person name="Mihaltcheva S."/>
            <person name="LaButti K."/>
            <person name="Lipzen A."/>
            <person name="Waldron R."/>
            <person name="Moloney N.M."/>
            <person name="Sperisen C."/>
            <person name="Kredics L."/>
            <person name="Vagvoelgyi C."/>
            <person name="Patrignani A."/>
            <person name="Fitzpatrick D."/>
            <person name="Nagy I."/>
            <person name="Doyle S."/>
            <person name="Anderson J.B."/>
            <person name="Grigoriev I.V."/>
            <person name="Gueldener U."/>
            <person name="Muensterkoetter M."/>
            <person name="Nagy L.G."/>
        </authorList>
    </citation>
    <scope>NUCLEOTIDE SEQUENCE [LARGE SCALE GENOMIC DNA]</scope>
    <source>
        <strain evidence="3">28-4</strain>
    </source>
</reference>
<sequence length="115" mass="13389">MSRARLSLRMRTVLVAQTTSCLLLPLLTIQDVTENVVRARACISGCFEPLDSVGEPSVSFDLRPDMMVREKKRARVYSFFNYFHQIHPHLAILVLQRRYPYYGIFVWLATVNNRI</sequence>
<dbReference type="AlphaFoldDB" id="A0A2H3ANR0"/>
<organism evidence="2 3">
    <name type="scientific">Armillaria solidipes</name>
    <dbReference type="NCBI Taxonomy" id="1076256"/>
    <lineage>
        <taxon>Eukaryota</taxon>
        <taxon>Fungi</taxon>
        <taxon>Dikarya</taxon>
        <taxon>Basidiomycota</taxon>
        <taxon>Agaricomycotina</taxon>
        <taxon>Agaricomycetes</taxon>
        <taxon>Agaricomycetidae</taxon>
        <taxon>Agaricales</taxon>
        <taxon>Marasmiineae</taxon>
        <taxon>Physalacriaceae</taxon>
        <taxon>Armillaria</taxon>
    </lineage>
</organism>
<gene>
    <name evidence="2" type="ORF">ARMSODRAFT_133474</name>
</gene>
<evidence type="ECO:0000256" key="1">
    <source>
        <dbReference type="SAM" id="SignalP"/>
    </source>
</evidence>
<evidence type="ECO:0000313" key="2">
    <source>
        <dbReference type="EMBL" id="PBK58414.1"/>
    </source>
</evidence>
<proteinExistence type="predicted"/>
<keyword evidence="1" id="KW-0732">Signal</keyword>
<feature type="chain" id="PRO_5013641890" description="Secreted protein" evidence="1">
    <location>
        <begin position="22"/>
        <end position="115"/>
    </location>
</feature>
<protein>
    <recommendedName>
        <fullName evidence="4">Secreted protein</fullName>
    </recommendedName>
</protein>
<dbReference type="EMBL" id="KZ293545">
    <property type="protein sequence ID" value="PBK58414.1"/>
    <property type="molecule type" value="Genomic_DNA"/>
</dbReference>
<accession>A0A2H3ANR0</accession>
<evidence type="ECO:0000313" key="3">
    <source>
        <dbReference type="Proteomes" id="UP000218334"/>
    </source>
</evidence>
<evidence type="ECO:0008006" key="4">
    <source>
        <dbReference type="Google" id="ProtNLM"/>
    </source>
</evidence>
<feature type="signal peptide" evidence="1">
    <location>
        <begin position="1"/>
        <end position="21"/>
    </location>
</feature>
<keyword evidence="3" id="KW-1185">Reference proteome</keyword>